<proteinExistence type="predicted"/>
<feature type="compositionally biased region" description="Gly residues" evidence="1">
    <location>
        <begin position="52"/>
        <end position="61"/>
    </location>
</feature>
<feature type="region of interest" description="Disordered" evidence="1">
    <location>
        <begin position="40"/>
        <end position="61"/>
    </location>
</feature>
<reference evidence="2" key="1">
    <citation type="journal article" date="2014" name="Front. Microbiol.">
        <title>High frequency of phylogenetically diverse reductive dehalogenase-homologous genes in deep subseafloor sedimentary metagenomes.</title>
        <authorList>
            <person name="Kawai M."/>
            <person name="Futagami T."/>
            <person name="Toyoda A."/>
            <person name="Takaki Y."/>
            <person name="Nishi S."/>
            <person name="Hori S."/>
            <person name="Arai W."/>
            <person name="Tsubouchi T."/>
            <person name="Morono Y."/>
            <person name="Uchiyama I."/>
            <person name="Ito T."/>
            <person name="Fujiyama A."/>
            <person name="Inagaki F."/>
            <person name="Takami H."/>
        </authorList>
    </citation>
    <scope>NUCLEOTIDE SEQUENCE</scope>
    <source>
        <strain evidence="2">Expedition CK06-06</strain>
    </source>
</reference>
<dbReference type="EMBL" id="BARW01031161">
    <property type="protein sequence ID" value="GAJ13722.1"/>
    <property type="molecule type" value="Genomic_DNA"/>
</dbReference>
<protein>
    <submittedName>
        <fullName evidence="2">Uncharacterized protein</fullName>
    </submittedName>
</protein>
<feature type="non-terminal residue" evidence="2">
    <location>
        <position position="1"/>
    </location>
</feature>
<name>X1VAB8_9ZZZZ</name>
<comment type="caution">
    <text evidence="2">The sequence shown here is derived from an EMBL/GenBank/DDBJ whole genome shotgun (WGS) entry which is preliminary data.</text>
</comment>
<gene>
    <name evidence="2" type="ORF">S12H4_49638</name>
</gene>
<sequence>AACTEGTSGVERRIYDLSGAVSNWFGRNWQLGAYQAGPPAGINKAGDPITDGGAGSGYSRD</sequence>
<evidence type="ECO:0000256" key="1">
    <source>
        <dbReference type="SAM" id="MobiDB-lite"/>
    </source>
</evidence>
<organism evidence="2">
    <name type="scientific">marine sediment metagenome</name>
    <dbReference type="NCBI Taxonomy" id="412755"/>
    <lineage>
        <taxon>unclassified sequences</taxon>
        <taxon>metagenomes</taxon>
        <taxon>ecological metagenomes</taxon>
    </lineage>
</organism>
<evidence type="ECO:0000313" key="2">
    <source>
        <dbReference type="EMBL" id="GAJ13722.1"/>
    </source>
</evidence>
<dbReference type="AlphaFoldDB" id="X1VAB8"/>
<accession>X1VAB8</accession>